<dbReference type="GO" id="GO:0005634">
    <property type="term" value="C:nucleus"/>
    <property type="evidence" value="ECO:0007669"/>
    <property type="project" value="TreeGrafter"/>
</dbReference>
<keyword evidence="3" id="KW-0547">Nucleotide-binding</keyword>
<evidence type="ECO:0000256" key="3">
    <source>
        <dbReference type="ARBA" id="ARBA00022741"/>
    </source>
</evidence>
<keyword evidence="1" id="KW-0723">Serine/threonine-protein kinase</keyword>
<reference evidence="7 8" key="1">
    <citation type="submission" date="2016-11" db="EMBL/GenBank/DDBJ databases">
        <title>The macronuclear genome of Stentor coeruleus: a giant cell with tiny introns.</title>
        <authorList>
            <person name="Slabodnick M."/>
            <person name="Ruby J.G."/>
            <person name="Reiff S.B."/>
            <person name="Swart E.C."/>
            <person name="Gosai S."/>
            <person name="Prabakaran S."/>
            <person name="Witkowska E."/>
            <person name="Larue G.E."/>
            <person name="Fisher S."/>
            <person name="Freeman R.M."/>
            <person name="Gunawardena J."/>
            <person name="Chu W."/>
            <person name="Stover N.A."/>
            <person name="Gregory B.D."/>
            <person name="Nowacki M."/>
            <person name="Derisi J."/>
            <person name="Roy S.W."/>
            <person name="Marshall W.F."/>
            <person name="Sood P."/>
        </authorList>
    </citation>
    <scope>NUCLEOTIDE SEQUENCE [LARGE SCALE GENOMIC DNA]</scope>
    <source>
        <strain evidence="7">WM001</strain>
    </source>
</reference>
<dbReference type="GO" id="GO:0004674">
    <property type="term" value="F:protein serine/threonine kinase activity"/>
    <property type="evidence" value="ECO:0007669"/>
    <property type="project" value="UniProtKB-KW"/>
</dbReference>
<dbReference type="PANTHER" id="PTHR24345">
    <property type="entry name" value="SERINE/THREONINE-PROTEIN KINASE PLK"/>
    <property type="match status" value="1"/>
</dbReference>
<feature type="domain" description="Protein kinase" evidence="6">
    <location>
        <begin position="1"/>
        <end position="257"/>
    </location>
</feature>
<dbReference type="SMART" id="SM00220">
    <property type="entry name" value="S_TKc"/>
    <property type="match status" value="1"/>
</dbReference>
<dbReference type="InterPro" id="IPR011009">
    <property type="entry name" value="Kinase-like_dom_sf"/>
</dbReference>
<dbReference type="OrthoDB" id="4062651at2759"/>
<dbReference type="PANTHER" id="PTHR24345:SF0">
    <property type="entry name" value="CELL CYCLE SERINE_THREONINE-PROTEIN KINASE CDC5_MSD2"/>
    <property type="match status" value="1"/>
</dbReference>
<protein>
    <recommendedName>
        <fullName evidence="6">Protein kinase domain-containing protein</fullName>
    </recommendedName>
</protein>
<gene>
    <name evidence="7" type="ORF">SteCoe_4128</name>
</gene>
<evidence type="ECO:0000313" key="8">
    <source>
        <dbReference type="Proteomes" id="UP000187209"/>
    </source>
</evidence>
<name>A0A1R2CVN7_9CILI</name>
<organism evidence="7 8">
    <name type="scientific">Stentor coeruleus</name>
    <dbReference type="NCBI Taxonomy" id="5963"/>
    <lineage>
        <taxon>Eukaryota</taxon>
        <taxon>Sar</taxon>
        <taxon>Alveolata</taxon>
        <taxon>Ciliophora</taxon>
        <taxon>Postciliodesmatophora</taxon>
        <taxon>Heterotrichea</taxon>
        <taxon>Heterotrichida</taxon>
        <taxon>Stentoridae</taxon>
        <taxon>Stentor</taxon>
    </lineage>
</organism>
<dbReference type="InterPro" id="IPR000719">
    <property type="entry name" value="Prot_kinase_dom"/>
</dbReference>
<dbReference type="EMBL" id="MPUH01000050">
    <property type="protein sequence ID" value="OMJ93043.1"/>
    <property type="molecule type" value="Genomic_DNA"/>
</dbReference>
<keyword evidence="2" id="KW-0808">Transferase</keyword>
<keyword evidence="5" id="KW-0067">ATP-binding</keyword>
<evidence type="ECO:0000256" key="2">
    <source>
        <dbReference type="ARBA" id="ARBA00022679"/>
    </source>
</evidence>
<dbReference type="InterPro" id="IPR008271">
    <property type="entry name" value="Ser/Thr_kinase_AS"/>
</dbReference>
<dbReference type="GO" id="GO:0005524">
    <property type="term" value="F:ATP binding"/>
    <property type="evidence" value="ECO:0007669"/>
    <property type="project" value="UniProtKB-KW"/>
</dbReference>
<sequence>MEQIEHEEFDQEIKLDYVNNSRIGTIAVSQSTYFKKISTQSLKSEYNILSILHSEYIIQTYSISSDNKSIIFEYCSKGDLSSIKIITKPEDLVNAFQQLCRSVQYLHSMGFCHLDIKLENYVLADDGKIKLIDFGHAQECCERVKYEFGTKNYNAPERKTCNYDGLKADIFSLGVCLFRLHCGVFPFSGTDEASEQKRKQFNTNVERYWNRVGDYLAKNCKEFEGLDEEATKLIELMCNEDPEKRPSIDEVLQHNFFEL</sequence>
<evidence type="ECO:0000313" key="7">
    <source>
        <dbReference type="EMBL" id="OMJ93043.1"/>
    </source>
</evidence>
<keyword evidence="8" id="KW-1185">Reference proteome</keyword>
<dbReference type="Pfam" id="PF00069">
    <property type="entry name" value="Pkinase"/>
    <property type="match status" value="1"/>
</dbReference>
<proteinExistence type="predicted"/>
<accession>A0A1R2CVN7</accession>
<evidence type="ECO:0000256" key="5">
    <source>
        <dbReference type="ARBA" id="ARBA00022840"/>
    </source>
</evidence>
<dbReference type="SUPFAM" id="SSF56112">
    <property type="entry name" value="Protein kinase-like (PK-like)"/>
    <property type="match status" value="1"/>
</dbReference>
<dbReference type="Gene3D" id="1.10.510.10">
    <property type="entry name" value="Transferase(Phosphotransferase) domain 1"/>
    <property type="match status" value="1"/>
</dbReference>
<dbReference type="PROSITE" id="PS50011">
    <property type="entry name" value="PROTEIN_KINASE_DOM"/>
    <property type="match status" value="1"/>
</dbReference>
<evidence type="ECO:0000256" key="4">
    <source>
        <dbReference type="ARBA" id="ARBA00022777"/>
    </source>
</evidence>
<dbReference type="AlphaFoldDB" id="A0A1R2CVN7"/>
<dbReference type="PROSITE" id="PS00108">
    <property type="entry name" value="PROTEIN_KINASE_ST"/>
    <property type="match status" value="1"/>
</dbReference>
<keyword evidence="4" id="KW-0418">Kinase</keyword>
<evidence type="ECO:0000256" key="1">
    <source>
        <dbReference type="ARBA" id="ARBA00022527"/>
    </source>
</evidence>
<evidence type="ECO:0000259" key="6">
    <source>
        <dbReference type="PROSITE" id="PS50011"/>
    </source>
</evidence>
<dbReference type="Proteomes" id="UP000187209">
    <property type="component" value="Unassembled WGS sequence"/>
</dbReference>
<comment type="caution">
    <text evidence="7">The sequence shown here is derived from an EMBL/GenBank/DDBJ whole genome shotgun (WGS) entry which is preliminary data.</text>
</comment>